<dbReference type="EMBL" id="CP029553">
    <property type="protein sequence ID" value="AWN47200.1"/>
    <property type="molecule type" value="Genomic_DNA"/>
</dbReference>
<evidence type="ECO:0000313" key="6">
    <source>
        <dbReference type="EMBL" id="AWN47200.1"/>
    </source>
</evidence>
<evidence type="ECO:0000256" key="4">
    <source>
        <dbReference type="ARBA" id="ARBA00022747"/>
    </source>
</evidence>
<gene>
    <name evidence="6" type="ORF">DK419_13455</name>
</gene>
<evidence type="ECO:0000256" key="1">
    <source>
        <dbReference type="ARBA" id="ARBA00022603"/>
    </source>
</evidence>
<keyword evidence="2" id="KW-0808">Transferase</keyword>
<evidence type="ECO:0000313" key="7">
    <source>
        <dbReference type="Proteomes" id="UP000245444"/>
    </source>
</evidence>
<keyword evidence="4" id="KW-0680">Restriction system</keyword>
<organism evidence="6 7">
    <name type="scientific">Methylobacterium terrae</name>
    <dbReference type="NCBI Taxonomy" id="2202827"/>
    <lineage>
        <taxon>Bacteria</taxon>
        <taxon>Pseudomonadati</taxon>
        <taxon>Pseudomonadota</taxon>
        <taxon>Alphaproteobacteria</taxon>
        <taxon>Hyphomicrobiales</taxon>
        <taxon>Methylobacteriaceae</taxon>
        <taxon>Methylobacterium</taxon>
    </lineage>
</organism>
<dbReference type="SUPFAM" id="SSF53335">
    <property type="entry name" value="S-adenosyl-L-methionine-dependent methyltransferases"/>
    <property type="match status" value="1"/>
</dbReference>
<comment type="catalytic activity">
    <reaction evidence="5">
        <text>a 2'-deoxycytidine in DNA + S-adenosyl-L-methionine = a 5-methyl-2'-deoxycytidine in DNA + S-adenosyl-L-homocysteine + H(+)</text>
        <dbReference type="Rhea" id="RHEA:13681"/>
        <dbReference type="Rhea" id="RHEA-COMP:11369"/>
        <dbReference type="Rhea" id="RHEA-COMP:11370"/>
        <dbReference type="ChEBI" id="CHEBI:15378"/>
        <dbReference type="ChEBI" id="CHEBI:57856"/>
        <dbReference type="ChEBI" id="CHEBI:59789"/>
        <dbReference type="ChEBI" id="CHEBI:85452"/>
        <dbReference type="ChEBI" id="CHEBI:85454"/>
        <dbReference type="EC" id="2.1.1.37"/>
    </reaction>
</comment>
<dbReference type="GO" id="GO:0009307">
    <property type="term" value="P:DNA restriction-modification system"/>
    <property type="evidence" value="ECO:0007669"/>
    <property type="project" value="UniProtKB-KW"/>
</dbReference>
<dbReference type="GO" id="GO:0003886">
    <property type="term" value="F:DNA (cytosine-5-)-methyltransferase activity"/>
    <property type="evidence" value="ECO:0007669"/>
    <property type="project" value="UniProtKB-EC"/>
</dbReference>
<dbReference type="KEGG" id="mtea:DK419_13455"/>
<sequence length="260" mass="27344">MRRVRAVGDLVLSLFPGIGLLDMAFEEAGFCVVRGPDLLWGGDVRTFAPPAGRFDGVIGGPPCQAFSAMKRLNPRAGEKHGNMIPEFERVVAAAGPTWFLMENVEGAPLPDVLGYRVHAQMLRHHWVGGETSRLRRFSFGTRDGRALRVETLALCRPDPLPAVLAGGNGRAVPVAIGGSGKRKKTLTSGAVVRGGPNPGARASFADMLAGQDLPVGFLSEAPFSESGKKRMIGNGVPLAMGRAVAAAVRRAIGQSAEVAA</sequence>
<dbReference type="AlphaFoldDB" id="A0A2U8WP09"/>
<evidence type="ECO:0000256" key="3">
    <source>
        <dbReference type="ARBA" id="ARBA00022691"/>
    </source>
</evidence>
<dbReference type="InterPro" id="IPR029063">
    <property type="entry name" value="SAM-dependent_MTases_sf"/>
</dbReference>
<keyword evidence="1" id="KW-0489">Methyltransferase</keyword>
<dbReference type="OrthoDB" id="9813719at2"/>
<accession>A0A2U8WP09</accession>
<reference evidence="6 7" key="1">
    <citation type="submission" date="2018-05" db="EMBL/GenBank/DDBJ databases">
        <title>Complete Genome Sequence of Methylobacterium sp. 17Sr1-28.</title>
        <authorList>
            <person name="Srinivasan S."/>
        </authorList>
    </citation>
    <scope>NUCLEOTIDE SEQUENCE [LARGE SCALE GENOMIC DNA]</scope>
    <source>
        <strain evidence="6 7">17Sr1-28</strain>
    </source>
</reference>
<name>A0A2U8WP09_9HYPH</name>
<dbReference type="Pfam" id="PF00145">
    <property type="entry name" value="DNA_methylase"/>
    <property type="match status" value="1"/>
</dbReference>
<dbReference type="Gene3D" id="3.40.50.150">
    <property type="entry name" value="Vaccinia Virus protein VP39"/>
    <property type="match status" value="1"/>
</dbReference>
<protein>
    <submittedName>
        <fullName evidence="6">Uncharacterized protein</fullName>
    </submittedName>
</protein>
<dbReference type="InterPro" id="IPR001525">
    <property type="entry name" value="C5_MeTfrase"/>
</dbReference>
<dbReference type="REBASE" id="252769">
    <property type="entry name" value="M.Msp128ORF13455P"/>
</dbReference>
<dbReference type="InterPro" id="IPR018117">
    <property type="entry name" value="C5_DNA_meth_AS"/>
</dbReference>
<keyword evidence="7" id="KW-1185">Reference proteome</keyword>
<dbReference type="Proteomes" id="UP000245444">
    <property type="component" value="Chromosome"/>
</dbReference>
<dbReference type="PROSITE" id="PS00094">
    <property type="entry name" value="C5_MTASE_1"/>
    <property type="match status" value="1"/>
</dbReference>
<keyword evidence="3" id="KW-0949">S-adenosyl-L-methionine</keyword>
<evidence type="ECO:0000256" key="5">
    <source>
        <dbReference type="ARBA" id="ARBA00047422"/>
    </source>
</evidence>
<proteinExistence type="predicted"/>
<evidence type="ECO:0000256" key="2">
    <source>
        <dbReference type="ARBA" id="ARBA00022679"/>
    </source>
</evidence>
<dbReference type="GO" id="GO:0032259">
    <property type="term" value="P:methylation"/>
    <property type="evidence" value="ECO:0007669"/>
    <property type="project" value="UniProtKB-KW"/>
</dbReference>